<feature type="region of interest" description="Disordered" evidence="2">
    <location>
        <begin position="433"/>
        <end position="469"/>
    </location>
</feature>
<proteinExistence type="predicted"/>
<feature type="region of interest" description="Disordered" evidence="2">
    <location>
        <begin position="40"/>
        <end position="95"/>
    </location>
</feature>
<name>A0AAN9V6A8_9ORTH</name>
<evidence type="ECO:0000256" key="1">
    <source>
        <dbReference type="SAM" id="Coils"/>
    </source>
</evidence>
<evidence type="ECO:0000256" key="2">
    <source>
        <dbReference type="SAM" id="MobiDB-lite"/>
    </source>
</evidence>
<feature type="coiled-coil region" evidence="1">
    <location>
        <begin position="13"/>
        <end position="40"/>
    </location>
</feature>
<reference evidence="3 4" key="1">
    <citation type="submission" date="2024-03" db="EMBL/GenBank/DDBJ databases">
        <title>The genome assembly and annotation of the cricket Gryllus longicercus Weissman &amp; Gray.</title>
        <authorList>
            <person name="Szrajer S."/>
            <person name="Gray D."/>
            <person name="Ylla G."/>
        </authorList>
    </citation>
    <scope>NUCLEOTIDE SEQUENCE [LARGE SCALE GENOMIC DNA]</scope>
    <source>
        <strain evidence="3">DAG 2021-001</strain>
        <tissue evidence="3">Whole body minus gut</tissue>
    </source>
</reference>
<evidence type="ECO:0000313" key="4">
    <source>
        <dbReference type="Proteomes" id="UP001378592"/>
    </source>
</evidence>
<keyword evidence="4" id="KW-1185">Reference proteome</keyword>
<keyword evidence="1" id="KW-0175">Coiled coil</keyword>
<organism evidence="3 4">
    <name type="scientific">Gryllus longicercus</name>
    <dbReference type="NCBI Taxonomy" id="2509291"/>
    <lineage>
        <taxon>Eukaryota</taxon>
        <taxon>Metazoa</taxon>
        <taxon>Ecdysozoa</taxon>
        <taxon>Arthropoda</taxon>
        <taxon>Hexapoda</taxon>
        <taxon>Insecta</taxon>
        <taxon>Pterygota</taxon>
        <taxon>Neoptera</taxon>
        <taxon>Polyneoptera</taxon>
        <taxon>Orthoptera</taxon>
        <taxon>Ensifera</taxon>
        <taxon>Gryllidea</taxon>
        <taxon>Grylloidea</taxon>
        <taxon>Gryllidae</taxon>
        <taxon>Gryllinae</taxon>
        <taxon>Gryllus</taxon>
    </lineage>
</organism>
<gene>
    <name evidence="3" type="ORF">R5R35_005952</name>
</gene>
<accession>A0AAN9V6A8</accession>
<sequence length="671" mass="75357">MPCEIGQNIHKLRKKNKELLDLLESNSALLENKIKMLRHATRSPKKSDDLKNVPSSPLKRRYESSGVASSSDSRVKTGPAVSRCKRDSSPSNNENLTEKILRCDPKKASAKRIKNTGTSEIKKPLGRQAKGRSKVEDKNALKLNAINNICYCSKVHQHCKTETLKPKQNEGKCTKMRTEQGKNTHYLKEPFDIQKSDSKVKFLNDETEVPDVCLKCVDEARRLLNYSPESLFLRRMKERLQKSVNHPLSKDNVKINQICTCDNNKSSSCDSENDHTSSPKADDCDCGAVNENQIGNENDIQDQHCNFHLARGDFGNKKHCCCVNKQSNYKDAEFQTSKHLIDSSTQAGHHHHSVKKKIHKTHIQKCLKVEGSKSHKNIPKKLTSDQRISSDIRHEKCLCKKQVGGLCCCEVLISADGRHDHDDARFSAPLKSSVSAPAVSSLKPRKPSDTKQGSSEAGETEPEPLKLPISKNIQTTGYDIIAALAENDHRKYAADPCTYQLEELSNFRQKHWFDCHSHPHGTTSNEFYPGSKEDQNKISSFDDDLMQPTLDPCLRAYRLNQRLFPEAVKESHSAGCCISQQGKCISHRLLPTQRRLITLPSIPHQYGKEASATMKIPPGIETFPHSNILICDPTRMASVPNKSRSAVESPRRLRRPVPSNSLALRFQKGVA</sequence>
<dbReference type="AlphaFoldDB" id="A0AAN9V6A8"/>
<evidence type="ECO:0000313" key="3">
    <source>
        <dbReference type="EMBL" id="KAK7790590.1"/>
    </source>
</evidence>
<dbReference type="Proteomes" id="UP001378592">
    <property type="component" value="Unassembled WGS sequence"/>
</dbReference>
<dbReference type="EMBL" id="JAZDUA010000611">
    <property type="protein sequence ID" value="KAK7790590.1"/>
    <property type="molecule type" value="Genomic_DNA"/>
</dbReference>
<comment type="caution">
    <text evidence="3">The sequence shown here is derived from an EMBL/GenBank/DDBJ whole genome shotgun (WGS) entry which is preliminary data.</text>
</comment>
<protein>
    <submittedName>
        <fullName evidence="3">Uncharacterized protein</fullName>
    </submittedName>
</protein>